<name>A0A8S1NG90_PARPR</name>
<keyword evidence="2" id="KW-1185">Reference proteome</keyword>
<sequence>MKQIIMKAFDKKYKVKPGISVIGNTEQCNIQVPLPVCFKLNYDSNILWIQPIINIHRINGQGDAQLLRIDKEYELDLTTGQKQIIVQEQTLTFEYARPKIIKINLIKQNKPNLTILEPPINKQTQIEQNEKPITNSQKSKGQPKHYLLVQNYIKQMNGENTESNFLIFQFVMMICQNYQKWAFMLILNNITFWLWKHSRELSISFQQLMKGK</sequence>
<comment type="caution">
    <text evidence="1">The sequence shown here is derived from an EMBL/GenBank/DDBJ whole genome shotgun (WGS) entry which is preliminary data.</text>
</comment>
<dbReference type="Proteomes" id="UP000688137">
    <property type="component" value="Unassembled WGS sequence"/>
</dbReference>
<proteinExistence type="predicted"/>
<organism evidence="1 2">
    <name type="scientific">Paramecium primaurelia</name>
    <dbReference type="NCBI Taxonomy" id="5886"/>
    <lineage>
        <taxon>Eukaryota</taxon>
        <taxon>Sar</taxon>
        <taxon>Alveolata</taxon>
        <taxon>Ciliophora</taxon>
        <taxon>Intramacronucleata</taxon>
        <taxon>Oligohymenophorea</taxon>
        <taxon>Peniculida</taxon>
        <taxon>Parameciidae</taxon>
        <taxon>Paramecium</taxon>
    </lineage>
</organism>
<reference evidence="1" key="1">
    <citation type="submission" date="2021-01" db="EMBL/GenBank/DDBJ databases">
        <authorList>
            <consortium name="Genoscope - CEA"/>
            <person name="William W."/>
        </authorList>
    </citation>
    <scope>NUCLEOTIDE SEQUENCE</scope>
</reference>
<evidence type="ECO:0000313" key="2">
    <source>
        <dbReference type="Proteomes" id="UP000688137"/>
    </source>
</evidence>
<evidence type="ECO:0000313" key="1">
    <source>
        <dbReference type="EMBL" id="CAD8090309.1"/>
    </source>
</evidence>
<accession>A0A8S1NG90</accession>
<protein>
    <submittedName>
        <fullName evidence="1">Uncharacterized protein</fullName>
    </submittedName>
</protein>
<gene>
    <name evidence="1" type="ORF">PPRIM_AZ9-3.1.T0850203</name>
</gene>
<dbReference type="AlphaFoldDB" id="A0A8S1NG90"/>
<dbReference type="EMBL" id="CAJJDM010000088">
    <property type="protein sequence ID" value="CAD8090309.1"/>
    <property type="molecule type" value="Genomic_DNA"/>
</dbReference>